<dbReference type="PANTHER" id="PTHR38471">
    <property type="entry name" value="FOUR HELIX BUNDLE PROTEIN"/>
    <property type="match status" value="1"/>
</dbReference>
<protein>
    <submittedName>
        <fullName evidence="1">Four helix bundle protein</fullName>
    </submittedName>
</protein>
<gene>
    <name evidence="1" type="ORF">OZ401_004938</name>
</gene>
<evidence type="ECO:0000313" key="2">
    <source>
        <dbReference type="Proteomes" id="UP001431572"/>
    </source>
</evidence>
<name>A0ABY9BB03_9CHLR</name>
<dbReference type="RefSeq" id="WP_341472233.1">
    <property type="nucleotide sequence ID" value="NZ_CP128402.1"/>
</dbReference>
<reference evidence="1" key="1">
    <citation type="journal article" date="2024" name="Nature">
        <title>Anoxygenic phototroph of the Chloroflexota uses a type I reaction centre.</title>
        <authorList>
            <person name="Tsuji J.M."/>
            <person name="Shaw N.A."/>
            <person name="Nagashima S."/>
            <person name="Venkiteswaran J.J."/>
            <person name="Schiff S.L."/>
            <person name="Watanabe T."/>
            <person name="Fukui M."/>
            <person name="Hanada S."/>
            <person name="Tank M."/>
            <person name="Neufeld J.D."/>
        </authorList>
    </citation>
    <scope>NUCLEOTIDE SEQUENCE</scope>
    <source>
        <strain evidence="1">L227-S17</strain>
    </source>
</reference>
<organism evidence="1 2">
    <name type="scientific">Candidatus Chlorohelix allophototropha</name>
    <dbReference type="NCBI Taxonomy" id="3003348"/>
    <lineage>
        <taxon>Bacteria</taxon>
        <taxon>Bacillati</taxon>
        <taxon>Chloroflexota</taxon>
        <taxon>Chloroflexia</taxon>
        <taxon>Candidatus Chloroheliales</taxon>
        <taxon>Candidatus Chloroheliaceae</taxon>
        <taxon>Candidatus Chlorohelix</taxon>
    </lineage>
</organism>
<proteinExistence type="predicted"/>
<dbReference type="SUPFAM" id="SSF158446">
    <property type="entry name" value="IVS-encoded protein-like"/>
    <property type="match status" value="1"/>
</dbReference>
<keyword evidence="2" id="KW-1185">Reference proteome</keyword>
<dbReference type="PIRSF" id="PIRSF035652">
    <property type="entry name" value="CHP02436"/>
    <property type="match status" value="1"/>
</dbReference>
<dbReference type="Gene3D" id="1.20.1440.60">
    <property type="entry name" value="23S rRNA-intervening sequence"/>
    <property type="match status" value="1"/>
</dbReference>
<dbReference type="InterPro" id="IPR036583">
    <property type="entry name" value="23S_rRNA_IVS_sf"/>
</dbReference>
<accession>A0ABY9BB03</accession>
<dbReference type="EMBL" id="CP128402">
    <property type="protein sequence ID" value="WJW70364.1"/>
    <property type="molecule type" value="Genomic_DNA"/>
</dbReference>
<sequence length="122" mass="13380">MNEQEFKNRTKQLGLRIIKLVEALPPGKTGDVLGKQILRSATSVGANYRAACRGKSAADVIAKLGIVEEEADETQYWLELIAEAGLVPLARITDLMAETNEIVAMTVASIKTLRNRQKSKNQ</sequence>
<dbReference type="NCBIfam" id="TIGR02436">
    <property type="entry name" value="four helix bundle protein"/>
    <property type="match status" value="1"/>
</dbReference>
<geneLocation type="plasmid" evidence="1 2">
    <name>unnamed2</name>
</geneLocation>
<dbReference type="InterPro" id="IPR012657">
    <property type="entry name" value="23S_rRNA-intervening_sequence"/>
</dbReference>
<evidence type="ECO:0000313" key="1">
    <source>
        <dbReference type="EMBL" id="WJW70364.1"/>
    </source>
</evidence>
<dbReference type="Pfam" id="PF05635">
    <property type="entry name" value="23S_rRNA_IVP"/>
    <property type="match status" value="1"/>
</dbReference>
<keyword evidence="1" id="KW-0614">Plasmid</keyword>
<dbReference type="PANTHER" id="PTHR38471:SF2">
    <property type="entry name" value="FOUR HELIX BUNDLE PROTEIN"/>
    <property type="match status" value="1"/>
</dbReference>
<dbReference type="Proteomes" id="UP001431572">
    <property type="component" value="Plasmid unnamed2"/>
</dbReference>